<evidence type="ECO:0000256" key="1">
    <source>
        <dbReference type="ARBA" id="ARBA00008857"/>
    </source>
</evidence>
<dbReference type="EMBL" id="BPMS01000006">
    <property type="protein sequence ID" value="GIZ88681.1"/>
    <property type="molecule type" value="Genomic_DNA"/>
</dbReference>
<comment type="similarity">
    <text evidence="1">Belongs to the 'phage' integrase family.</text>
</comment>
<dbReference type="InterPro" id="IPR011010">
    <property type="entry name" value="DNA_brk_join_enz"/>
</dbReference>
<sequence>MIISKALQGTLATFQLNNPDATWEQLVGHLKDIAENILATQTHRDQLEGTALVYSDLRSDLGEIAMTMGLTAPQAKAAVYGSRIMQAAEKKLAGEPLELVGIIEELERESLTAQTAPSVPLSVGAPQGSPAGTPSTGQPLTFRALADLYIAERQGNVTEGTMKSIRTDCNILSGLLGELNMKTHTRADMVTLKAKVMEGRKDLTINKILTRLTTICTWAVNSGYLDKTYEKGLKLANAESDREAFSPAQIEALMAHANSLPVDDWKRWALSLGVITGARIGELYQLNKRDIRETAGVWVMDVNSEGEKTLKNKHSVRCVPLTDGAYGFDLNAFLAWVDQSKGRLFAVKEHYFNKPLNDLIRSILGLESGATQTFHSLRHNLAGSLRAVETPAATAQDILGHSSGSISYDLYGAGSSVAVERMAKALKVALGVVTDEGAAQ</sequence>
<evidence type="ECO:0000313" key="9">
    <source>
        <dbReference type="Proteomes" id="UP000887212"/>
    </source>
</evidence>
<dbReference type="InterPro" id="IPR002104">
    <property type="entry name" value="Integrase_catalytic"/>
</dbReference>
<dbReference type="InterPro" id="IPR010998">
    <property type="entry name" value="Integrase_recombinase_N"/>
</dbReference>
<dbReference type="GO" id="GO:0006310">
    <property type="term" value="P:DNA recombination"/>
    <property type="evidence" value="ECO:0007669"/>
    <property type="project" value="UniProtKB-KW"/>
</dbReference>
<evidence type="ECO:0000313" key="10">
    <source>
        <dbReference type="Proteomes" id="UP000887228"/>
    </source>
</evidence>
<evidence type="ECO:0000256" key="5">
    <source>
        <dbReference type="SAM" id="MobiDB-lite"/>
    </source>
</evidence>
<dbReference type="InterPro" id="IPR050808">
    <property type="entry name" value="Phage_Integrase"/>
</dbReference>
<keyword evidence="4" id="KW-0233">DNA recombination</keyword>
<feature type="domain" description="Tyr recombinase" evidence="6">
    <location>
        <begin position="240"/>
        <end position="427"/>
    </location>
</feature>
<dbReference type="Gene3D" id="1.10.443.10">
    <property type="entry name" value="Intergrase catalytic core"/>
    <property type="match status" value="1"/>
</dbReference>
<dbReference type="RefSeq" id="WP_239068266.1">
    <property type="nucleotide sequence ID" value="NZ_AP024354.1"/>
</dbReference>
<keyword evidence="3" id="KW-0238">DNA-binding</keyword>
<dbReference type="SUPFAM" id="SSF56349">
    <property type="entry name" value="DNA breaking-rejoining enzymes"/>
    <property type="match status" value="1"/>
</dbReference>
<dbReference type="GO" id="GO:0003677">
    <property type="term" value="F:DNA binding"/>
    <property type="evidence" value="ECO:0007669"/>
    <property type="project" value="UniProtKB-KW"/>
</dbReference>
<proteinExistence type="inferred from homology"/>
<protein>
    <submittedName>
        <fullName evidence="7">Integrase</fullName>
    </submittedName>
</protein>
<dbReference type="Gene3D" id="1.10.150.130">
    <property type="match status" value="1"/>
</dbReference>
<keyword evidence="2" id="KW-0229">DNA integration</keyword>
<dbReference type="PANTHER" id="PTHR30629:SF2">
    <property type="entry name" value="PROPHAGE INTEGRASE INTS-RELATED"/>
    <property type="match status" value="1"/>
</dbReference>
<dbReference type="Proteomes" id="UP000887228">
    <property type="component" value="Unassembled WGS sequence"/>
</dbReference>
<dbReference type="Pfam" id="PF00589">
    <property type="entry name" value="Phage_integrase"/>
    <property type="match status" value="1"/>
</dbReference>
<evidence type="ECO:0000256" key="4">
    <source>
        <dbReference type="ARBA" id="ARBA00023172"/>
    </source>
</evidence>
<dbReference type="EMBL" id="BPMT01000008">
    <property type="protein sequence ID" value="GIZ93402.1"/>
    <property type="molecule type" value="Genomic_DNA"/>
</dbReference>
<gene>
    <name evidence="7" type="ORF">KAM435_20080</name>
    <name evidence="8" type="ORF">KAM436_23700</name>
</gene>
<evidence type="ECO:0000256" key="2">
    <source>
        <dbReference type="ARBA" id="ARBA00022908"/>
    </source>
</evidence>
<dbReference type="AlphaFoldDB" id="A0AA37FLA6"/>
<dbReference type="PANTHER" id="PTHR30629">
    <property type="entry name" value="PROPHAGE INTEGRASE"/>
    <property type="match status" value="1"/>
</dbReference>
<feature type="region of interest" description="Disordered" evidence="5">
    <location>
        <begin position="114"/>
        <end position="137"/>
    </location>
</feature>
<comment type="caution">
    <text evidence="7">The sequence shown here is derived from an EMBL/GenBank/DDBJ whole genome shotgun (WGS) entry which is preliminary data.</text>
</comment>
<evidence type="ECO:0000256" key="3">
    <source>
        <dbReference type="ARBA" id="ARBA00023125"/>
    </source>
</evidence>
<dbReference type="PROSITE" id="PS51898">
    <property type="entry name" value="TYR_RECOMBINASE"/>
    <property type="match status" value="1"/>
</dbReference>
<evidence type="ECO:0000313" key="7">
    <source>
        <dbReference type="EMBL" id="GIZ88681.1"/>
    </source>
</evidence>
<organism evidence="7 9">
    <name type="scientific">Aquipseudomonas alcaligenes</name>
    <name type="common">Pseudomonas alcaligenes</name>
    <dbReference type="NCBI Taxonomy" id="43263"/>
    <lineage>
        <taxon>Bacteria</taxon>
        <taxon>Pseudomonadati</taxon>
        <taxon>Pseudomonadota</taxon>
        <taxon>Gammaproteobacteria</taxon>
        <taxon>Pseudomonadales</taxon>
        <taxon>Pseudomonadaceae</taxon>
        <taxon>Aquipseudomonas</taxon>
    </lineage>
</organism>
<dbReference type="GO" id="GO:0015074">
    <property type="term" value="P:DNA integration"/>
    <property type="evidence" value="ECO:0007669"/>
    <property type="project" value="UniProtKB-KW"/>
</dbReference>
<name>A0AA37FLA6_AQUAC</name>
<dbReference type="InterPro" id="IPR013762">
    <property type="entry name" value="Integrase-like_cat_sf"/>
</dbReference>
<accession>A0AA37FLA6</accession>
<evidence type="ECO:0000259" key="6">
    <source>
        <dbReference type="PROSITE" id="PS51898"/>
    </source>
</evidence>
<reference evidence="7 10" key="1">
    <citation type="submission" date="2021-07" db="EMBL/GenBank/DDBJ databases">
        <title>Whole genome sequencing of carbapenem-resistant Pseudomonas spp. isolated in Japan.</title>
        <authorList>
            <person name="Suzuki M."/>
            <person name="Maehana S."/>
            <person name="Kitasato H."/>
        </authorList>
    </citation>
    <scope>NUCLEOTIDE SEQUENCE</scope>
    <source>
        <strain evidence="7">KAM435</strain>
        <strain evidence="8 10">KAM436</strain>
    </source>
</reference>
<dbReference type="CDD" id="cd01184">
    <property type="entry name" value="INT_C_like_1"/>
    <property type="match status" value="1"/>
</dbReference>
<evidence type="ECO:0000313" key="8">
    <source>
        <dbReference type="EMBL" id="GIZ93402.1"/>
    </source>
</evidence>
<dbReference type="Proteomes" id="UP000887212">
    <property type="component" value="Unassembled WGS sequence"/>
</dbReference>